<comment type="subunit">
    <text evidence="6">Part of the 50S ribosomal subunit.</text>
</comment>
<dbReference type="PANTHER" id="PTHR12934:SF11">
    <property type="entry name" value="LARGE RIBOSOMAL SUBUNIT PROTEIN UL15M"/>
    <property type="match status" value="1"/>
</dbReference>
<evidence type="ECO:0000313" key="10">
    <source>
        <dbReference type="EMBL" id="TCK05136.1"/>
    </source>
</evidence>
<dbReference type="InterPro" id="IPR005749">
    <property type="entry name" value="Ribosomal_uL15_bac-type"/>
</dbReference>
<evidence type="ECO:0000256" key="6">
    <source>
        <dbReference type="HAMAP-Rule" id="MF_01341"/>
    </source>
</evidence>
<dbReference type="AlphaFoldDB" id="A0A4V2PDH1"/>
<evidence type="ECO:0000256" key="5">
    <source>
        <dbReference type="ARBA" id="ARBA00023274"/>
    </source>
</evidence>
<dbReference type="EMBL" id="SMFV01000002">
    <property type="protein sequence ID" value="TCK05136.1"/>
    <property type="molecule type" value="Genomic_DNA"/>
</dbReference>
<feature type="compositionally biased region" description="Gly residues" evidence="8">
    <location>
        <begin position="46"/>
        <end position="56"/>
    </location>
</feature>
<feature type="domain" description="Large ribosomal subunit protein uL15/eL18" evidence="9">
    <location>
        <begin position="81"/>
        <end position="149"/>
    </location>
</feature>
<gene>
    <name evidence="6" type="primary">rplO</name>
    <name evidence="10" type="ORF">CLV27_0555</name>
</gene>
<dbReference type="HAMAP" id="MF_01341">
    <property type="entry name" value="Ribosomal_uL15"/>
    <property type="match status" value="1"/>
</dbReference>
<sequence>MELRLDNLRPNPGAVREKKRVGRGHGSGHGKTSGRGQKGQKARSGWKGGTRPGFEGGQTPLYMRFPKRGFSNAPFKKEYAIVNVKDLEERFEDGAVITPEVLREAGLVKKKLPVKILGDGELTKKFTVKAHKFSASAKAKIEAAGGTCEEIE</sequence>
<keyword evidence="5 6" id="KW-0687">Ribonucleoprotein</keyword>
<organism evidence="10 11">
    <name type="scientific">Phorcysia thermohydrogeniphila</name>
    <dbReference type="NCBI Taxonomy" id="936138"/>
    <lineage>
        <taxon>Bacteria</taxon>
        <taxon>Pseudomonadati</taxon>
        <taxon>Aquificota</taxon>
        <taxon>Aquificia</taxon>
        <taxon>Desulfurobacteriales</taxon>
        <taxon>Desulfurobacteriaceae</taxon>
        <taxon>Phorcysia</taxon>
    </lineage>
</organism>
<evidence type="ECO:0000256" key="8">
    <source>
        <dbReference type="SAM" id="MobiDB-lite"/>
    </source>
</evidence>
<dbReference type="Pfam" id="PF00828">
    <property type="entry name" value="Ribosomal_L27A"/>
    <property type="match status" value="1"/>
</dbReference>
<dbReference type="OrthoDB" id="9810293at2"/>
<evidence type="ECO:0000256" key="7">
    <source>
        <dbReference type="RuleBase" id="RU003888"/>
    </source>
</evidence>
<dbReference type="GO" id="GO:0006412">
    <property type="term" value="P:translation"/>
    <property type="evidence" value="ECO:0007669"/>
    <property type="project" value="UniProtKB-UniRule"/>
</dbReference>
<dbReference type="RefSeq" id="WP_132525592.1">
    <property type="nucleotide sequence ID" value="NZ_SMFV01000002.1"/>
</dbReference>
<dbReference type="SUPFAM" id="SSF52080">
    <property type="entry name" value="Ribosomal proteins L15p and L18e"/>
    <property type="match status" value="1"/>
</dbReference>
<accession>A0A4V2PDH1</accession>
<dbReference type="PROSITE" id="PS00475">
    <property type="entry name" value="RIBOSOMAL_L15"/>
    <property type="match status" value="1"/>
</dbReference>
<reference evidence="10 11" key="1">
    <citation type="submission" date="2019-03" db="EMBL/GenBank/DDBJ databases">
        <title>Genomic Encyclopedia of Archaeal and Bacterial Type Strains, Phase II (KMG-II): from individual species to whole genera.</title>
        <authorList>
            <person name="Goeker M."/>
        </authorList>
    </citation>
    <scope>NUCLEOTIDE SEQUENCE [LARGE SCALE GENOMIC DNA]</scope>
    <source>
        <strain evidence="10 11">DSM 24425</strain>
    </source>
</reference>
<keyword evidence="2 6" id="KW-0699">rRNA-binding</keyword>
<dbReference type="GO" id="GO:0003735">
    <property type="term" value="F:structural constituent of ribosome"/>
    <property type="evidence" value="ECO:0007669"/>
    <property type="project" value="InterPro"/>
</dbReference>
<dbReference type="PANTHER" id="PTHR12934">
    <property type="entry name" value="50S RIBOSOMAL PROTEIN L15"/>
    <property type="match status" value="1"/>
</dbReference>
<evidence type="ECO:0000256" key="1">
    <source>
        <dbReference type="ARBA" id="ARBA00007320"/>
    </source>
</evidence>
<comment type="function">
    <text evidence="6">Binds to the 23S rRNA.</text>
</comment>
<comment type="caution">
    <text evidence="10">The sequence shown here is derived from an EMBL/GenBank/DDBJ whole genome shotgun (WGS) entry which is preliminary data.</text>
</comment>
<evidence type="ECO:0000256" key="2">
    <source>
        <dbReference type="ARBA" id="ARBA00022730"/>
    </source>
</evidence>
<feature type="region of interest" description="Disordered" evidence="8">
    <location>
        <begin position="1"/>
        <end position="60"/>
    </location>
</feature>
<dbReference type="GO" id="GO:0022625">
    <property type="term" value="C:cytosolic large ribosomal subunit"/>
    <property type="evidence" value="ECO:0007669"/>
    <property type="project" value="TreeGrafter"/>
</dbReference>
<dbReference type="InterPro" id="IPR030878">
    <property type="entry name" value="Ribosomal_uL15"/>
</dbReference>
<comment type="similarity">
    <text evidence="1 6 7">Belongs to the universal ribosomal protein uL15 family.</text>
</comment>
<evidence type="ECO:0000259" key="9">
    <source>
        <dbReference type="Pfam" id="PF00828"/>
    </source>
</evidence>
<keyword evidence="4 6" id="KW-0689">Ribosomal protein</keyword>
<dbReference type="Proteomes" id="UP000295777">
    <property type="component" value="Unassembled WGS sequence"/>
</dbReference>
<evidence type="ECO:0000256" key="4">
    <source>
        <dbReference type="ARBA" id="ARBA00022980"/>
    </source>
</evidence>
<dbReference type="InterPro" id="IPR036227">
    <property type="entry name" value="Ribosomal_uL15/eL18_sf"/>
</dbReference>
<dbReference type="GO" id="GO:0019843">
    <property type="term" value="F:rRNA binding"/>
    <property type="evidence" value="ECO:0007669"/>
    <property type="project" value="UniProtKB-UniRule"/>
</dbReference>
<protein>
    <recommendedName>
        <fullName evidence="6">Large ribosomal subunit protein uL15</fullName>
    </recommendedName>
</protein>
<proteinExistence type="inferred from homology"/>
<dbReference type="FunFam" id="3.100.10.10:FF:000005">
    <property type="entry name" value="50S ribosomal protein L15"/>
    <property type="match status" value="1"/>
</dbReference>
<evidence type="ECO:0000256" key="3">
    <source>
        <dbReference type="ARBA" id="ARBA00022884"/>
    </source>
</evidence>
<name>A0A4V2PDH1_9BACT</name>
<dbReference type="NCBIfam" id="TIGR01071">
    <property type="entry name" value="rplO_bact"/>
    <property type="match status" value="1"/>
</dbReference>
<feature type="compositionally biased region" description="Basic residues" evidence="8">
    <location>
        <begin position="17"/>
        <end position="28"/>
    </location>
</feature>
<dbReference type="Gene3D" id="3.100.10.10">
    <property type="match status" value="1"/>
</dbReference>
<evidence type="ECO:0000313" key="11">
    <source>
        <dbReference type="Proteomes" id="UP000295777"/>
    </source>
</evidence>
<dbReference type="InterPro" id="IPR001196">
    <property type="entry name" value="Ribosomal_uL15_CS"/>
</dbReference>
<keyword evidence="3 6" id="KW-0694">RNA-binding</keyword>
<dbReference type="InterPro" id="IPR021131">
    <property type="entry name" value="Ribosomal_uL15/eL18"/>
</dbReference>
<keyword evidence="11" id="KW-1185">Reference proteome</keyword>